<feature type="transmembrane region" description="Helical" evidence="1">
    <location>
        <begin position="69"/>
        <end position="91"/>
    </location>
</feature>
<feature type="transmembrane region" description="Helical" evidence="1">
    <location>
        <begin position="97"/>
        <end position="116"/>
    </location>
</feature>
<keyword evidence="1" id="KW-0472">Membrane</keyword>
<accession>A0A9P7NE61</accession>
<protein>
    <submittedName>
        <fullName evidence="2">Uncharacterized protein</fullName>
    </submittedName>
</protein>
<keyword evidence="1" id="KW-1133">Transmembrane helix</keyword>
<evidence type="ECO:0000313" key="3">
    <source>
        <dbReference type="Proteomes" id="UP000748025"/>
    </source>
</evidence>
<keyword evidence="3" id="KW-1185">Reference proteome</keyword>
<evidence type="ECO:0000256" key="1">
    <source>
        <dbReference type="SAM" id="Phobius"/>
    </source>
</evidence>
<evidence type="ECO:0000313" key="2">
    <source>
        <dbReference type="EMBL" id="KAG6015022.1"/>
    </source>
</evidence>
<proteinExistence type="predicted"/>
<organism evidence="2 3">
    <name type="scientific">Claviceps pusilla</name>
    <dbReference type="NCBI Taxonomy" id="123648"/>
    <lineage>
        <taxon>Eukaryota</taxon>
        <taxon>Fungi</taxon>
        <taxon>Dikarya</taxon>
        <taxon>Ascomycota</taxon>
        <taxon>Pezizomycotina</taxon>
        <taxon>Sordariomycetes</taxon>
        <taxon>Hypocreomycetidae</taxon>
        <taxon>Hypocreales</taxon>
        <taxon>Clavicipitaceae</taxon>
        <taxon>Claviceps</taxon>
    </lineage>
</organism>
<comment type="caution">
    <text evidence="2">The sequence shown here is derived from an EMBL/GenBank/DDBJ whole genome shotgun (WGS) entry which is preliminary data.</text>
</comment>
<keyword evidence="1" id="KW-0812">Transmembrane</keyword>
<feature type="transmembrane region" description="Helical" evidence="1">
    <location>
        <begin position="25"/>
        <end position="48"/>
    </location>
</feature>
<dbReference type="EMBL" id="SRPW01000392">
    <property type="protein sequence ID" value="KAG6015022.1"/>
    <property type="molecule type" value="Genomic_DNA"/>
</dbReference>
<sequence>MVPAPADPNNVGPQINIPTQTGRVALLWTSIGAAVFTSLIQGLITTIVQVAEDQSLWTFRFRIARFEHWWWTAVSVLLSISFAFIILTFLAGNSQDAVGVLALSTATTIAIVRFTVPAWRNRVFIENRWLAWTGPNRTSIRRIYRDLCGDAKQWERLARAHPQIRTNSAPSDDWGLTLIPPKGLWEDPTAILEKFGEDKEAYMWAKLDAPCVYDDGDIGDGDVSLRWGEDQGFRRRVSRAINAMPAGLLTSYPTTTDGYKGEGLCLAYGILGRNKGLRPNELRFDASDSWKRSRGIRRHRENAPIRAVLENSSSWAPRPNKVMRSYYSHAVREQFGTLSADFQEAATELALILLDIRPRELRMWLNDRFEQQAMDVNHYLSGRNDAFKPAATNAELATLYRASYTSMIISLNYYLPLGRIRHNLLSVKTAVRPDLTCFALLYLAEHAVSWDPDAEEWVEGAGAPMPAWWQHNWVRDRLQHEQESLKPGWKEPAAWLLGLKSFPPELEFSKEAIEWPLVRYVPDKTTMR</sequence>
<dbReference type="OrthoDB" id="2434664at2759"/>
<dbReference type="AlphaFoldDB" id="A0A9P7NE61"/>
<reference evidence="2" key="1">
    <citation type="journal article" date="2020" name="bioRxiv">
        <title>Whole genome comparisons of ergot fungi reveals the divergence and evolution of species within the genus Claviceps are the result of varying mechanisms driving genome evolution and host range expansion.</title>
        <authorList>
            <person name="Wyka S.A."/>
            <person name="Mondo S.J."/>
            <person name="Liu M."/>
            <person name="Dettman J."/>
            <person name="Nalam V."/>
            <person name="Broders K.D."/>
        </authorList>
    </citation>
    <scope>NUCLEOTIDE SEQUENCE</scope>
    <source>
        <strain evidence="2">CCC 602</strain>
    </source>
</reference>
<name>A0A9P7NE61_9HYPO</name>
<gene>
    <name evidence="2" type="ORF">E4U43_005875</name>
</gene>
<dbReference type="Proteomes" id="UP000748025">
    <property type="component" value="Unassembled WGS sequence"/>
</dbReference>